<feature type="region of interest" description="Disordered" evidence="7">
    <location>
        <begin position="274"/>
        <end position="316"/>
    </location>
</feature>
<feature type="transmembrane region" description="Helical" evidence="8">
    <location>
        <begin position="12"/>
        <end position="30"/>
    </location>
</feature>
<dbReference type="PANTHER" id="PTHR32468:SF0">
    <property type="entry name" value="K(+)_H(+) ANTIPORTER 1"/>
    <property type="match status" value="1"/>
</dbReference>
<dbReference type="Pfam" id="PF00999">
    <property type="entry name" value="Na_H_Exchanger"/>
    <property type="match status" value="1"/>
</dbReference>
<reference evidence="10" key="1">
    <citation type="submission" date="2021-02" db="EMBL/GenBank/DDBJ databases">
        <authorList>
            <person name="Nowell W R."/>
        </authorList>
    </citation>
    <scope>NUCLEOTIDE SEQUENCE</scope>
</reference>
<name>A0A815VKK3_9BILA</name>
<evidence type="ECO:0000256" key="1">
    <source>
        <dbReference type="ARBA" id="ARBA00004141"/>
    </source>
</evidence>
<evidence type="ECO:0000256" key="6">
    <source>
        <dbReference type="ARBA" id="ARBA00023136"/>
    </source>
</evidence>
<dbReference type="EMBL" id="CAJNOG010003359">
    <property type="protein sequence ID" value="CAF1530076.1"/>
    <property type="molecule type" value="Genomic_DNA"/>
</dbReference>
<evidence type="ECO:0000256" key="2">
    <source>
        <dbReference type="ARBA" id="ARBA00022448"/>
    </source>
</evidence>
<dbReference type="Proteomes" id="UP000663845">
    <property type="component" value="Unassembled WGS sequence"/>
</dbReference>
<gene>
    <name evidence="10" type="ORF">JYZ213_LOCUS45089</name>
</gene>
<feature type="domain" description="Cation/H+ exchanger transmembrane" evidence="9">
    <location>
        <begin position="2"/>
        <end position="244"/>
    </location>
</feature>
<evidence type="ECO:0000256" key="4">
    <source>
        <dbReference type="ARBA" id="ARBA00022989"/>
    </source>
</evidence>
<protein>
    <recommendedName>
        <fullName evidence="9">Cation/H+ exchanger transmembrane domain-containing protein</fullName>
    </recommendedName>
</protein>
<keyword evidence="5" id="KW-0406">Ion transport</keyword>
<keyword evidence="4 8" id="KW-1133">Transmembrane helix</keyword>
<keyword evidence="6 8" id="KW-0472">Membrane</keyword>
<feature type="transmembrane region" description="Helical" evidence="8">
    <location>
        <begin position="159"/>
        <end position="178"/>
    </location>
</feature>
<dbReference type="Gene3D" id="1.20.1530.20">
    <property type="match status" value="1"/>
</dbReference>
<evidence type="ECO:0000313" key="10">
    <source>
        <dbReference type="EMBL" id="CAF1530076.1"/>
    </source>
</evidence>
<proteinExistence type="predicted"/>
<organism evidence="10 11">
    <name type="scientific">Adineta steineri</name>
    <dbReference type="NCBI Taxonomy" id="433720"/>
    <lineage>
        <taxon>Eukaryota</taxon>
        <taxon>Metazoa</taxon>
        <taxon>Spiralia</taxon>
        <taxon>Gnathifera</taxon>
        <taxon>Rotifera</taxon>
        <taxon>Eurotatoria</taxon>
        <taxon>Bdelloidea</taxon>
        <taxon>Adinetida</taxon>
        <taxon>Adinetidae</taxon>
        <taxon>Adineta</taxon>
    </lineage>
</organism>
<evidence type="ECO:0000259" key="9">
    <source>
        <dbReference type="Pfam" id="PF00999"/>
    </source>
</evidence>
<dbReference type="AlphaFoldDB" id="A0A815VKK3"/>
<dbReference type="InterPro" id="IPR006153">
    <property type="entry name" value="Cation/H_exchanger_TM"/>
</dbReference>
<dbReference type="GO" id="GO:0016020">
    <property type="term" value="C:membrane"/>
    <property type="evidence" value="ECO:0007669"/>
    <property type="project" value="UniProtKB-SubCell"/>
</dbReference>
<dbReference type="GO" id="GO:1902600">
    <property type="term" value="P:proton transmembrane transport"/>
    <property type="evidence" value="ECO:0007669"/>
    <property type="project" value="InterPro"/>
</dbReference>
<comment type="caution">
    <text evidence="10">The sequence shown here is derived from an EMBL/GenBank/DDBJ whole genome shotgun (WGS) entry which is preliminary data.</text>
</comment>
<dbReference type="GO" id="GO:0015297">
    <property type="term" value="F:antiporter activity"/>
    <property type="evidence" value="ECO:0007669"/>
    <property type="project" value="InterPro"/>
</dbReference>
<evidence type="ECO:0000256" key="8">
    <source>
        <dbReference type="SAM" id="Phobius"/>
    </source>
</evidence>
<comment type="subcellular location">
    <subcellularLocation>
        <location evidence="1">Membrane</location>
        <topology evidence="1">Multi-pass membrane protein</topology>
    </subcellularLocation>
</comment>
<dbReference type="InterPro" id="IPR038770">
    <property type="entry name" value="Na+/solute_symporter_sf"/>
</dbReference>
<evidence type="ECO:0000256" key="5">
    <source>
        <dbReference type="ARBA" id="ARBA00023065"/>
    </source>
</evidence>
<sequence>MGLLNKPIGVQTISLAAVEDIVVWVILAIASAFSSGGSALQGLYTLLLTLGFIAIMVVIIRPILKWIHGYYMRKDNDTNAYLVVCCFLLLLVASFTTEVMGIHAFFGAFVSGLCIPRKGELSDFLAIRIELIIVEFFLPLYFANSGLNTQLNLLNTGKAWWTLVVLVLMASTAKIVPVTLVSKLCTKKPWFYCLSMGVLMNTRGIVQLVVLNIGVELGVIAPKIFAIFVLMATILTFLTSPILSMLYRKNYDIRKLSVANMAGDLRDIREHDKNTNDFKYDTDPSETNSNSDTNNNDSKCSSIKSSGNSSTSLPSHQAIVRFDDQINYEGIKSNANKQKSTRVERPPVTMNLDGRPSIYMTRF</sequence>
<feature type="transmembrane region" description="Helical" evidence="8">
    <location>
        <begin position="225"/>
        <end position="247"/>
    </location>
</feature>
<feature type="transmembrane region" description="Helical" evidence="8">
    <location>
        <begin position="190"/>
        <end position="213"/>
    </location>
</feature>
<feature type="compositionally biased region" description="Low complexity" evidence="7">
    <location>
        <begin position="285"/>
        <end position="312"/>
    </location>
</feature>
<accession>A0A815VKK3</accession>
<keyword evidence="3 8" id="KW-0812">Transmembrane</keyword>
<evidence type="ECO:0000313" key="11">
    <source>
        <dbReference type="Proteomes" id="UP000663845"/>
    </source>
</evidence>
<keyword evidence="2" id="KW-0813">Transport</keyword>
<feature type="transmembrane region" description="Helical" evidence="8">
    <location>
        <begin position="42"/>
        <end position="60"/>
    </location>
</feature>
<dbReference type="InterPro" id="IPR050794">
    <property type="entry name" value="CPA2_transporter"/>
</dbReference>
<feature type="region of interest" description="Disordered" evidence="7">
    <location>
        <begin position="331"/>
        <end position="363"/>
    </location>
</feature>
<evidence type="ECO:0000256" key="7">
    <source>
        <dbReference type="SAM" id="MobiDB-lite"/>
    </source>
</evidence>
<feature type="transmembrane region" description="Helical" evidence="8">
    <location>
        <begin position="80"/>
        <end position="113"/>
    </location>
</feature>
<evidence type="ECO:0000256" key="3">
    <source>
        <dbReference type="ARBA" id="ARBA00022692"/>
    </source>
</evidence>
<dbReference type="PANTHER" id="PTHR32468">
    <property type="entry name" value="CATION/H + ANTIPORTER"/>
    <property type="match status" value="1"/>
</dbReference>